<comment type="caution">
    <text evidence="1">The sequence shown here is derived from an EMBL/GenBank/DDBJ whole genome shotgun (WGS) entry which is preliminary data.</text>
</comment>
<dbReference type="EMBL" id="BGPR01134905">
    <property type="protein sequence ID" value="GBN54554.1"/>
    <property type="molecule type" value="Genomic_DNA"/>
</dbReference>
<feature type="non-terminal residue" evidence="1">
    <location>
        <position position="66"/>
    </location>
</feature>
<name>A0A4Y2PUK0_ARAVE</name>
<evidence type="ECO:0000313" key="3">
    <source>
        <dbReference type="Proteomes" id="UP000499080"/>
    </source>
</evidence>
<dbReference type="EMBL" id="BGPR01134901">
    <property type="protein sequence ID" value="GBN54543.1"/>
    <property type="molecule type" value="Genomic_DNA"/>
</dbReference>
<evidence type="ECO:0000313" key="1">
    <source>
        <dbReference type="EMBL" id="GBN54543.1"/>
    </source>
</evidence>
<sequence length="66" mass="7464">MILPTSPLSSLPYWPYRKSGPGKATYSGQFSVKIKFALTLWLDHALQKVTRRKWKSFLAADASSSF</sequence>
<gene>
    <name evidence="1" type="ORF">AVEN_155849_1</name>
    <name evidence="2" type="ORF">AVEN_202638_1</name>
</gene>
<protein>
    <submittedName>
        <fullName evidence="1">Uncharacterized protein</fullName>
    </submittedName>
</protein>
<keyword evidence="3" id="KW-1185">Reference proteome</keyword>
<dbReference type="AlphaFoldDB" id="A0A4Y2PUK0"/>
<accession>A0A4Y2PUK0</accession>
<organism evidence="1 3">
    <name type="scientific">Araneus ventricosus</name>
    <name type="common">Orbweaver spider</name>
    <name type="synonym">Epeira ventricosa</name>
    <dbReference type="NCBI Taxonomy" id="182803"/>
    <lineage>
        <taxon>Eukaryota</taxon>
        <taxon>Metazoa</taxon>
        <taxon>Ecdysozoa</taxon>
        <taxon>Arthropoda</taxon>
        <taxon>Chelicerata</taxon>
        <taxon>Arachnida</taxon>
        <taxon>Araneae</taxon>
        <taxon>Araneomorphae</taxon>
        <taxon>Entelegynae</taxon>
        <taxon>Araneoidea</taxon>
        <taxon>Araneidae</taxon>
        <taxon>Araneus</taxon>
    </lineage>
</organism>
<reference evidence="1 3" key="1">
    <citation type="journal article" date="2019" name="Sci. Rep.">
        <title>Orb-weaving spider Araneus ventricosus genome elucidates the spidroin gene catalogue.</title>
        <authorList>
            <person name="Kono N."/>
            <person name="Nakamura H."/>
            <person name="Ohtoshi R."/>
            <person name="Moran D.A.P."/>
            <person name="Shinohara A."/>
            <person name="Yoshida Y."/>
            <person name="Fujiwara M."/>
            <person name="Mori M."/>
            <person name="Tomita M."/>
            <person name="Arakawa K."/>
        </authorList>
    </citation>
    <scope>NUCLEOTIDE SEQUENCE [LARGE SCALE GENOMIC DNA]</scope>
</reference>
<proteinExistence type="predicted"/>
<dbReference type="Proteomes" id="UP000499080">
    <property type="component" value="Unassembled WGS sequence"/>
</dbReference>
<evidence type="ECO:0000313" key="2">
    <source>
        <dbReference type="EMBL" id="GBN54554.1"/>
    </source>
</evidence>